<reference evidence="1" key="1">
    <citation type="submission" date="2018-05" db="EMBL/GenBank/DDBJ databases">
        <authorList>
            <person name="Lanie J.A."/>
            <person name="Ng W.-L."/>
            <person name="Kazmierczak K.M."/>
            <person name="Andrzejewski T.M."/>
            <person name="Davidsen T.M."/>
            <person name="Wayne K.J."/>
            <person name="Tettelin H."/>
            <person name="Glass J.I."/>
            <person name="Rusch D."/>
            <person name="Podicherti R."/>
            <person name="Tsui H.-C.T."/>
            <person name="Winkler M.E."/>
        </authorList>
    </citation>
    <scope>NUCLEOTIDE SEQUENCE</scope>
</reference>
<proteinExistence type="predicted"/>
<sequence>MQKYLGALTLILIFIQMAIVADEKPGRYFIESDF</sequence>
<gene>
    <name evidence="1" type="ORF">METZ01_LOCUS283501</name>
</gene>
<name>A0A382L6L4_9ZZZZ</name>
<protein>
    <submittedName>
        <fullName evidence="1">Uncharacterized protein</fullName>
    </submittedName>
</protein>
<organism evidence="1">
    <name type="scientific">marine metagenome</name>
    <dbReference type="NCBI Taxonomy" id="408172"/>
    <lineage>
        <taxon>unclassified sequences</taxon>
        <taxon>metagenomes</taxon>
        <taxon>ecological metagenomes</taxon>
    </lineage>
</organism>
<dbReference type="EMBL" id="UINC01084214">
    <property type="protein sequence ID" value="SVC30647.1"/>
    <property type="molecule type" value="Genomic_DNA"/>
</dbReference>
<evidence type="ECO:0000313" key="1">
    <source>
        <dbReference type="EMBL" id="SVC30647.1"/>
    </source>
</evidence>
<dbReference type="AlphaFoldDB" id="A0A382L6L4"/>
<accession>A0A382L6L4</accession>